<keyword evidence="3" id="KW-0809">Transit peptide</keyword>
<evidence type="ECO:0000313" key="13">
    <source>
        <dbReference type="EMBL" id="NBZ89428.1"/>
    </source>
</evidence>
<dbReference type="SUPFAM" id="SSF53474">
    <property type="entry name" value="alpha/beta-Hydrolases"/>
    <property type="match status" value="1"/>
</dbReference>
<dbReference type="InterPro" id="IPR052382">
    <property type="entry name" value="ABHD10_acyl-thioesterase"/>
</dbReference>
<evidence type="ECO:0000256" key="2">
    <source>
        <dbReference type="ARBA" id="ARBA00022801"/>
    </source>
</evidence>
<comment type="catalytic activity">
    <reaction evidence="10">
        <text>S-hexadecanoyl-L-cysteinyl-[protein] + H2O = L-cysteinyl-[protein] + hexadecanoate + H(+)</text>
        <dbReference type="Rhea" id="RHEA:19233"/>
        <dbReference type="Rhea" id="RHEA-COMP:10131"/>
        <dbReference type="Rhea" id="RHEA-COMP:11032"/>
        <dbReference type="ChEBI" id="CHEBI:7896"/>
        <dbReference type="ChEBI" id="CHEBI:15377"/>
        <dbReference type="ChEBI" id="CHEBI:15378"/>
        <dbReference type="ChEBI" id="CHEBI:29950"/>
        <dbReference type="ChEBI" id="CHEBI:74151"/>
        <dbReference type="EC" id="3.1.2.22"/>
    </reaction>
    <physiologicalReaction direction="left-to-right" evidence="10">
        <dbReference type="Rhea" id="RHEA:19234"/>
    </physiologicalReaction>
</comment>
<dbReference type="RefSeq" id="WP_168776229.1">
    <property type="nucleotide sequence ID" value="NZ_JAABNR010000023.1"/>
</dbReference>
<evidence type="ECO:0000256" key="8">
    <source>
        <dbReference type="ARBA" id="ARBA00042704"/>
    </source>
</evidence>
<dbReference type="Pfam" id="PF12146">
    <property type="entry name" value="Hydrolase_4"/>
    <property type="match status" value="1"/>
</dbReference>
<dbReference type="EC" id="3.1.1.93" evidence="4"/>
<evidence type="ECO:0000256" key="7">
    <source>
        <dbReference type="ARBA" id="ARBA00042645"/>
    </source>
</evidence>
<evidence type="ECO:0000256" key="6">
    <source>
        <dbReference type="ARBA" id="ARBA00041520"/>
    </source>
</evidence>
<dbReference type="EMBL" id="JAABNR010000023">
    <property type="protein sequence ID" value="NBZ89428.1"/>
    <property type="molecule type" value="Genomic_DNA"/>
</dbReference>
<keyword evidence="14" id="KW-1185">Reference proteome</keyword>
<feature type="domain" description="Serine aminopeptidase S33" evidence="12">
    <location>
        <begin position="40"/>
        <end position="141"/>
    </location>
</feature>
<proteinExistence type="predicted"/>
<evidence type="ECO:0000313" key="14">
    <source>
        <dbReference type="Proteomes" id="UP001193501"/>
    </source>
</evidence>
<comment type="caution">
    <text evidence="13">The sequence shown here is derived from an EMBL/GenBank/DDBJ whole genome shotgun (WGS) entry which is preliminary data.</text>
</comment>
<comment type="function">
    <text evidence="9">Acts as an acyl-protein thioesterase that hydrolyzes fatty acids from acylated residues in proteins. Regulates the mitochondrial S-depalmitoylation of the nucleophilic active site residue of peroxiredoxin-5/PRDX5, a key antioxidant protein, therefore modulating mitochondrial antioxidant ability. Also catalyzes the deglucuronidation of mycophenolic acid acyl-glucuronide, an active metabolite of the immunosuppressant drug mycophenolate.</text>
</comment>
<organism evidence="13 14">
    <name type="scientific">Stagnihabitans tardus</name>
    <dbReference type="NCBI Taxonomy" id="2699202"/>
    <lineage>
        <taxon>Bacteria</taxon>
        <taxon>Pseudomonadati</taxon>
        <taxon>Pseudomonadota</taxon>
        <taxon>Alphaproteobacteria</taxon>
        <taxon>Rhodobacterales</taxon>
        <taxon>Paracoccaceae</taxon>
        <taxon>Stagnihabitans</taxon>
    </lineage>
</organism>
<dbReference type="Gene3D" id="3.40.50.1820">
    <property type="entry name" value="alpha/beta hydrolase"/>
    <property type="match status" value="1"/>
</dbReference>
<dbReference type="InterPro" id="IPR022742">
    <property type="entry name" value="Hydrolase_4"/>
</dbReference>
<protein>
    <recommendedName>
        <fullName evidence="5">Palmitoyl-protein thioesterase ABHD10, mitochondrial</fullName>
        <ecNumber evidence="4">3.1.1.93</ecNumber>
        <ecNumber evidence="1">3.1.2.22</ecNumber>
    </recommendedName>
    <alternativeName>
        <fullName evidence="7">Acyl-protein thioesterase ABHD10</fullName>
    </alternativeName>
    <alternativeName>
        <fullName evidence="8">Alpha/beta hydrolase domain-containing protein 10</fullName>
    </alternativeName>
    <alternativeName>
        <fullName evidence="6">Mycophenolic acid acyl-glucuronide esterase, mitochondrial</fullName>
    </alternativeName>
</protein>
<evidence type="ECO:0000256" key="4">
    <source>
        <dbReference type="ARBA" id="ARBA00039132"/>
    </source>
</evidence>
<dbReference type="InterPro" id="IPR000073">
    <property type="entry name" value="AB_hydrolase_1"/>
</dbReference>
<dbReference type="AlphaFoldDB" id="A0AAE4YBA4"/>
<evidence type="ECO:0000256" key="1">
    <source>
        <dbReference type="ARBA" id="ARBA00012423"/>
    </source>
</evidence>
<evidence type="ECO:0000256" key="5">
    <source>
        <dbReference type="ARBA" id="ARBA00039314"/>
    </source>
</evidence>
<sequence length="237" mass="25352">MIHNGRRIAHHQTAGQGPGVIFLGGYRSDMTGTKALALQAWAEARGRAFLRFDYSGHGASEGVFETLGISDWLSDAKAALSLTEGPQILVGSSMGGWLSLLLAREVPDRVKALVLIAPAPDFTHDSLLPSLTQAEREALGTTGVIHRPSAYADFPYIFSRALISQGAENLVLRAPLALPPTRILHGTADVDVPQDVPLRLLAHATGDLRLTLVKDADHRFSSPDCLGLIESTVDSMS</sequence>
<reference evidence="13" key="1">
    <citation type="submission" date="2020-01" db="EMBL/GenBank/DDBJ databases">
        <authorList>
            <person name="Chen W.-M."/>
        </authorList>
    </citation>
    <scope>NUCLEOTIDE SEQUENCE</scope>
    <source>
        <strain evidence="13">CYK-10</strain>
    </source>
</reference>
<evidence type="ECO:0000259" key="12">
    <source>
        <dbReference type="Pfam" id="PF12146"/>
    </source>
</evidence>
<dbReference type="InterPro" id="IPR029058">
    <property type="entry name" value="AB_hydrolase_fold"/>
</dbReference>
<keyword evidence="2 13" id="KW-0378">Hydrolase</keyword>
<dbReference type="PRINTS" id="PR00111">
    <property type="entry name" value="ABHYDROLASE"/>
</dbReference>
<dbReference type="PANTHER" id="PTHR16138:SF7">
    <property type="entry name" value="PALMITOYL-PROTEIN THIOESTERASE ABHD10, MITOCHONDRIAL"/>
    <property type="match status" value="1"/>
</dbReference>
<evidence type="ECO:0000256" key="9">
    <source>
        <dbReference type="ARBA" id="ARBA00046047"/>
    </source>
</evidence>
<comment type="catalytic activity">
    <reaction evidence="11">
        <text>mycophenolic acid O-acyl-beta-D-glucuronide + H2O = mycophenolate + D-glucuronate + H(+)</text>
        <dbReference type="Rhea" id="RHEA:34179"/>
        <dbReference type="ChEBI" id="CHEBI:15377"/>
        <dbReference type="ChEBI" id="CHEBI:15378"/>
        <dbReference type="ChEBI" id="CHEBI:58720"/>
        <dbReference type="ChEBI" id="CHEBI:62932"/>
        <dbReference type="ChEBI" id="CHEBI:66982"/>
        <dbReference type="EC" id="3.1.1.93"/>
    </reaction>
    <physiologicalReaction direction="left-to-right" evidence="11">
        <dbReference type="Rhea" id="RHEA:34180"/>
    </physiologicalReaction>
</comment>
<name>A0AAE4YBA4_9RHOB</name>
<dbReference type="GO" id="GO:0008474">
    <property type="term" value="F:palmitoyl-(protein) hydrolase activity"/>
    <property type="evidence" value="ECO:0007669"/>
    <property type="project" value="UniProtKB-EC"/>
</dbReference>
<evidence type="ECO:0000256" key="11">
    <source>
        <dbReference type="ARBA" id="ARBA00047972"/>
    </source>
</evidence>
<dbReference type="EC" id="3.1.2.22" evidence="1"/>
<evidence type="ECO:0000256" key="10">
    <source>
        <dbReference type="ARBA" id="ARBA00047409"/>
    </source>
</evidence>
<gene>
    <name evidence="13" type="ORF">GV832_17715</name>
</gene>
<accession>A0AAE4YBA4</accession>
<evidence type="ECO:0000256" key="3">
    <source>
        <dbReference type="ARBA" id="ARBA00022946"/>
    </source>
</evidence>
<dbReference type="Proteomes" id="UP001193501">
    <property type="component" value="Unassembled WGS sequence"/>
</dbReference>
<dbReference type="PANTHER" id="PTHR16138">
    <property type="entry name" value="MYCOPHENOLIC ACID ACYL-GLUCURONIDE ESTERASE, MITOCHONDRIAL"/>
    <property type="match status" value="1"/>
</dbReference>
<dbReference type="GO" id="GO:0102390">
    <property type="term" value="F:mycophenolic acid acyl-glucuronide esterase activity"/>
    <property type="evidence" value="ECO:0007669"/>
    <property type="project" value="UniProtKB-EC"/>
</dbReference>